<dbReference type="PANTHER" id="PTHR43611:SF3">
    <property type="entry name" value="FLAVIN MONONUCLEOTIDE HYDROLASE 1, CHLOROPLATIC"/>
    <property type="match status" value="1"/>
</dbReference>
<accession>A0ABV1D9E9</accession>
<dbReference type="InterPro" id="IPR023214">
    <property type="entry name" value="HAD_sf"/>
</dbReference>
<keyword evidence="2" id="KW-1185">Reference proteome</keyword>
<dbReference type="SUPFAM" id="SSF56784">
    <property type="entry name" value="HAD-like"/>
    <property type="match status" value="1"/>
</dbReference>
<dbReference type="InterPro" id="IPR006439">
    <property type="entry name" value="HAD-SF_hydro_IA"/>
</dbReference>
<name>A0ABV1D9E9_9FIRM</name>
<comment type="caution">
    <text evidence="1">The sequence shown here is derived from an EMBL/GenBank/DDBJ whole genome shotgun (WGS) entry which is preliminary data.</text>
</comment>
<dbReference type="Proteomes" id="UP001454086">
    <property type="component" value="Unassembled WGS sequence"/>
</dbReference>
<dbReference type="PANTHER" id="PTHR43611">
    <property type="entry name" value="ALPHA-D-GLUCOSE 1-PHOSPHATE PHOSPHATASE"/>
    <property type="match status" value="1"/>
</dbReference>
<dbReference type="InterPro" id="IPR036412">
    <property type="entry name" value="HAD-like_sf"/>
</dbReference>
<gene>
    <name evidence="1" type="ORF">WMQ36_18755</name>
</gene>
<proteinExistence type="predicted"/>
<dbReference type="Gene3D" id="3.40.50.1000">
    <property type="entry name" value="HAD superfamily/HAD-like"/>
    <property type="match status" value="1"/>
</dbReference>
<dbReference type="InterPro" id="IPR023198">
    <property type="entry name" value="PGP-like_dom2"/>
</dbReference>
<dbReference type="Pfam" id="PF00702">
    <property type="entry name" value="Hydrolase"/>
    <property type="match status" value="1"/>
</dbReference>
<protein>
    <submittedName>
        <fullName evidence="1">HAD family phosphatase</fullName>
    </submittedName>
</protein>
<evidence type="ECO:0000313" key="2">
    <source>
        <dbReference type="Proteomes" id="UP001454086"/>
    </source>
</evidence>
<evidence type="ECO:0000313" key="1">
    <source>
        <dbReference type="EMBL" id="MEQ2427012.1"/>
    </source>
</evidence>
<dbReference type="RefSeq" id="WP_008726407.1">
    <property type="nucleotide sequence ID" value="NZ_JAJFDX010000018.1"/>
</dbReference>
<dbReference type="SFLD" id="SFLDS00003">
    <property type="entry name" value="Haloacid_Dehalogenase"/>
    <property type="match status" value="1"/>
</dbReference>
<dbReference type="SFLD" id="SFLDG01129">
    <property type="entry name" value="C1.5:_HAD__Beta-PGM__Phosphata"/>
    <property type="match status" value="1"/>
</dbReference>
<dbReference type="EMBL" id="JBBMFM010000084">
    <property type="protein sequence ID" value="MEQ2427012.1"/>
    <property type="molecule type" value="Genomic_DNA"/>
</dbReference>
<reference evidence="1 2" key="1">
    <citation type="submission" date="2024-03" db="EMBL/GenBank/DDBJ databases">
        <title>Human intestinal bacterial collection.</title>
        <authorList>
            <person name="Pauvert C."/>
            <person name="Hitch T.C.A."/>
            <person name="Clavel T."/>
        </authorList>
    </citation>
    <scope>NUCLEOTIDE SEQUENCE [LARGE SCALE GENOMIC DNA]</scope>
    <source>
        <strain evidence="1 2">CLA-SR-H021</strain>
    </source>
</reference>
<organism evidence="1 2">
    <name type="scientific">Enterocloster hominis</name>
    <name type="common">ex Hitch et al. 2024</name>
    <dbReference type="NCBI Taxonomy" id="1917870"/>
    <lineage>
        <taxon>Bacteria</taxon>
        <taxon>Bacillati</taxon>
        <taxon>Bacillota</taxon>
        <taxon>Clostridia</taxon>
        <taxon>Lachnospirales</taxon>
        <taxon>Lachnospiraceae</taxon>
        <taxon>Enterocloster</taxon>
    </lineage>
</organism>
<sequence length="204" mass="23813">MIKNIVFDMGQVLVSYVGNLVCQIYIEDEQERKDVSTSVFVSPEWILLDMGVMSEETALRKMQERLDTERKREQAEWCFRHWHEYNMKPKEGMAEVVQWLKSMGYGIYLCSNASVRLLNCYKEVIPAIDCFDGVLFSAEVQCLKPQKEMYQHLFDRFHLNPEECFFVDDLSLNIEGARKCGMDGYCFEDGDVDKLKTVLASLNR</sequence>
<dbReference type="NCBIfam" id="TIGR01509">
    <property type="entry name" value="HAD-SF-IA-v3"/>
    <property type="match status" value="1"/>
</dbReference>
<dbReference type="Gene3D" id="1.10.150.240">
    <property type="entry name" value="Putative phosphatase, domain 2"/>
    <property type="match status" value="1"/>
</dbReference>
<dbReference type="CDD" id="cd02603">
    <property type="entry name" value="HAD_sEH-N_like"/>
    <property type="match status" value="1"/>
</dbReference>